<dbReference type="KEGG" id="crb:17888031"/>
<evidence type="ECO:0000256" key="5">
    <source>
        <dbReference type="SAM" id="Phobius"/>
    </source>
</evidence>
<name>R0FWF6_9BRAS</name>
<dbReference type="EMBL" id="KB870808">
    <property type="protein sequence ID" value="EOA26956.1"/>
    <property type="molecule type" value="Genomic_DNA"/>
</dbReference>
<evidence type="ECO:0000313" key="7">
    <source>
        <dbReference type="Proteomes" id="UP000029121"/>
    </source>
</evidence>
<dbReference type="SUPFAM" id="SSF144083">
    <property type="entry name" value="Magnesium transport protein CorA, transmembrane region"/>
    <property type="match status" value="1"/>
</dbReference>
<keyword evidence="7" id="KW-1185">Reference proteome</keyword>
<dbReference type="STRING" id="81985.R0FWF6"/>
<dbReference type="InterPro" id="IPR045863">
    <property type="entry name" value="CorA_TM1_TM2"/>
</dbReference>
<keyword evidence="2 5" id="KW-0812">Transmembrane</keyword>
<gene>
    <name evidence="6" type="ORF">CARUB_v10023051mg</name>
</gene>
<dbReference type="Proteomes" id="UP000029121">
    <property type="component" value="Unassembled WGS sequence"/>
</dbReference>
<evidence type="ECO:0000256" key="2">
    <source>
        <dbReference type="ARBA" id="ARBA00022692"/>
    </source>
</evidence>
<reference evidence="7" key="1">
    <citation type="journal article" date="2013" name="Nat. Genet.">
        <title>The Capsella rubella genome and the genomic consequences of rapid mating system evolution.</title>
        <authorList>
            <person name="Slotte T."/>
            <person name="Hazzouri K.M."/>
            <person name="Agren J.A."/>
            <person name="Koenig D."/>
            <person name="Maumus F."/>
            <person name="Guo Y.L."/>
            <person name="Steige K."/>
            <person name="Platts A.E."/>
            <person name="Escobar J.S."/>
            <person name="Newman L.K."/>
            <person name="Wang W."/>
            <person name="Mandakova T."/>
            <person name="Vello E."/>
            <person name="Smith L.M."/>
            <person name="Henz S.R."/>
            <person name="Steffen J."/>
            <person name="Takuno S."/>
            <person name="Brandvain Y."/>
            <person name="Coop G."/>
            <person name="Andolfatto P."/>
            <person name="Hu T.T."/>
            <person name="Blanchette M."/>
            <person name="Clark R.M."/>
            <person name="Quesneville H."/>
            <person name="Nordborg M."/>
            <person name="Gaut B.S."/>
            <person name="Lysak M.A."/>
            <person name="Jenkins J."/>
            <person name="Grimwood J."/>
            <person name="Chapman J."/>
            <person name="Prochnik S."/>
            <person name="Shu S."/>
            <person name="Rokhsar D."/>
            <person name="Schmutz J."/>
            <person name="Weigel D."/>
            <person name="Wright S.I."/>
        </authorList>
    </citation>
    <scope>NUCLEOTIDE SEQUENCE [LARGE SCALE GENOMIC DNA]</scope>
    <source>
        <strain evidence="7">cv. Monte Gargano</strain>
    </source>
</reference>
<evidence type="ECO:0000256" key="4">
    <source>
        <dbReference type="ARBA" id="ARBA00023136"/>
    </source>
</evidence>
<dbReference type="GO" id="GO:0016020">
    <property type="term" value="C:membrane"/>
    <property type="evidence" value="ECO:0007669"/>
    <property type="project" value="UniProtKB-SubCell"/>
</dbReference>
<dbReference type="PANTHER" id="PTHR46950">
    <property type="entry name" value="MAGNESIUM TRANSPORTER CORA-LIKE FAMILY PROTEIN"/>
    <property type="match status" value="1"/>
</dbReference>
<accession>R0FWF6</accession>
<evidence type="ECO:0000313" key="6">
    <source>
        <dbReference type="EMBL" id="EOA26956.1"/>
    </source>
</evidence>
<sequence length="504" mass="57096">MNANNNNGNPGYHNIWTNGLICAFEFCQGRRHNSTSGHASLRIKQQECESDQFGAGEEEHSRSYWRGIGWDRISELVQTVQVDNDWELQNIGLDEDEATVAELAAPYWERPLAGPTWWCHVDASHQGIASWLRNSQWLHPAVSLALRDESKLISERMKHIFYEVPVRVAGGLLFELLGQSAGDPFIEEDDIPIVLRSWQAQNFLVTALHVKGFALNISVLGITEVQEMLIAGGTCIPRTIHELIAHLACRLARWDDRLFRKYIFGAADEVELMFMNKRLNEDLNLLTTILNQEIRKLSTQVIRVKWSLHAREEIVFELLQQLKGNRTKYLLEGIKKSTRDMINEQEAVRGRLFTIQDVMQNTVRAWLQDRSLTVTHNLGIFGGVGLLLSIVTGLFGINVDGIPGAQDSPQAFLVFSAVLFFSGFLLVVAALLYLGLKEPVAEKNVKTRKLELDEMVKKFQREAESHAQVCKKVPQNIERTTSSCRMIVHDPNGYVLLDRNQSGL</sequence>
<dbReference type="Pfam" id="PF01544">
    <property type="entry name" value="CorA"/>
    <property type="match status" value="1"/>
</dbReference>
<dbReference type="PANTHER" id="PTHR46950:SF3">
    <property type="entry name" value="MAGNESIUM TRANSPORTER CORA-LIKE FAMILY PROTEIN"/>
    <property type="match status" value="1"/>
</dbReference>
<evidence type="ECO:0000256" key="1">
    <source>
        <dbReference type="ARBA" id="ARBA00004141"/>
    </source>
</evidence>
<dbReference type="Gene3D" id="1.20.58.340">
    <property type="entry name" value="Magnesium transport protein CorA, transmembrane region"/>
    <property type="match status" value="1"/>
</dbReference>
<organism evidence="6 7">
    <name type="scientific">Capsella rubella</name>
    <dbReference type="NCBI Taxonomy" id="81985"/>
    <lineage>
        <taxon>Eukaryota</taxon>
        <taxon>Viridiplantae</taxon>
        <taxon>Streptophyta</taxon>
        <taxon>Embryophyta</taxon>
        <taxon>Tracheophyta</taxon>
        <taxon>Spermatophyta</taxon>
        <taxon>Magnoliopsida</taxon>
        <taxon>eudicotyledons</taxon>
        <taxon>Gunneridae</taxon>
        <taxon>Pentapetalae</taxon>
        <taxon>rosids</taxon>
        <taxon>malvids</taxon>
        <taxon>Brassicales</taxon>
        <taxon>Brassicaceae</taxon>
        <taxon>Camelineae</taxon>
        <taxon>Capsella</taxon>
    </lineage>
</organism>
<dbReference type="OrthoDB" id="1931410at2759"/>
<comment type="subcellular location">
    <subcellularLocation>
        <location evidence="1">Membrane</location>
        <topology evidence="1">Multi-pass membrane protein</topology>
    </subcellularLocation>
</comment>
<keyword evidence="3 5" id="KW-1133">Transmembrane helix</keyword>
<protein>
    <recommendedName>
        <fullName evidence="8">Magnesium transporter CorA-like family protein</fullName>
    </recommendedName>
</protein>
<proteinExistence type="predicted"/>
<keyword evidence="4 5" id="KW-0472">Membrane</keyword>
<evidence type="ECO:0000256" key="3">
    <source>
        <dbReference type="ARBA" id="ARBA00022989"/>
    </source>
</evidence>
<dbReference type="AlphaFoldDB" id="R0FWF6"/>
<dbReference type="GO" id="GO:0046873">
    <property type="term" value="F:metal ion transmembrane transporter activity"/>
    <property type="evidence" value="ECO:0007669"/>
    <property type="project" value="InterPro"/>
</dbReference>
<feature type="transmembrane region" description="Helical" evidence="5">
    <location>
        <begin position="378"/>
        <end position="399"/>
    </location>
</feature>
<feature type="transmembrane region" description="Helical" evidence="5">
    <location>
        <begin position="411"/>
        <end position="436"/>
    </location>
</feature>
<dbReference type="eggNOG" id="ENOG502QR0C">
    <property type="taxonomic scope" value="Eukaryota"/>
</dbReference>
<evidence type="ECO:0008006" key="8">
    <source>
        <dbReference type="Google" id="ProtNLM"/>
    </source>
</evidence>
<dbReference type="InterPro" id="IPR002523">
    <property type="entry name" value="MgTranspt_CorA/ZnTranspt_ZntB"/>
</dbReference>